<dbReference type="InterPro" id="IPR036388">
    <property type="entry name" value="WH-like_DNA-bd_sf"/>
</dbReference>
<evidence type="ECO:0000259" key="5">
    <source>
        <dbReference type="PROSITE" id="PS50931"/>
    </source>
</evidence>
<dbReference type="PANTHER" id="PTHR30537">
    <property type="entry name" value="HTH-TYPE TRANSCRIPTIONAL REGULATOR"/>
    <property type="match status" value="1"/>
</dbReference>
<dbReference type="STRING" id="1777137.AWB76_02409"/>
<sequence>MILCVSLMERADIGMQDLNDLYFFAQVVDHQGFAPAGRALGVPKSTISRRIGLLEERLGVRLVQRSTRRFGITEVGQIFYAHCKAMLIEAEAAQQSIDSSRSEPQGVVRLTCPVALLHARIGVVLAEFMAETPRVTVHLEATNRVVDVIAEGIDVAIRVRPPPLKDSDLVMRVLGERTWCLVAAPALLQQHREPAAPADLAEWPTMDFGPPSAEHVWRLESPDGLSAAVRHAPRFITDDMIALRQAAIVGAGIAQLPVMMVADELASGALIKLLPEWRPKSGIMHAVFPSRRGLLPSVRKLIDFLAQRLGRVDEA</sequence>
<feature type="domain" description="HTH lysR-type" evidence="5">
    <location>
        <begin position="16"/>
        <end position="73"/>
    </location>
</feature>
<protein>
    <submittedName>
        <fullName evidence="6">LysR family transcriptional regulator</fullName>
    </submittedName>
</protein>
<dbReference type="EMBL" id="FCOI02000006">
    <property type="protein sequence ID" value="SAK57171.1"/>
    <property type="molecule type" value="Genomic_DNA"/>
</dbReference>
<dbReference type="InterPro" id="IPR000847">
    <property type="entry name" value="LysR_HTH_N"/>
</dbReference>
<evidence type="ECO:0000256" key="2">
    <source>
        <dbReference type="ARBA" id="ARBA00023015"/>
    </source>
</evidence>
<dbReference type="Proteomes" id="UP000054624">
    <property type="component" value="Unassembled WGS sequence"/>
</dbReference>
<evidence type="ECO:0000313" key="6">
    <source>
        <dbReference type="EMBL" id="SAK57171.1"/>
    </source>
</evidence>
<dbReference type="GO" id="GO:0003700">
    <property type="term" value="F:DNA-binding transcription factor activity"/>
    <property type="evidence" value="ECO:0007669"/>
    <property type="project" value="InterPro"/>
</dbReference>
<keyword evidence="4" id="KW-0804">Transcription</keyword>
<dbReference type="SUPFAM" id="SSF53850">
    <property type="entry name" value="Periplasmic binding protein-like II"/>
    <property type="match status" value="1"/>
</dbReference>
<keyword evidence="3" id="KW-0238">DNA-binding</keyword>
<dbReference type="PANTHER" id="PTHR30537:SF31">
    <property type="entry name" value="TRANSCRIPTIONAL REGULATOR, LYSR FAMILY"/>
    <property type="match status" value="1"/>
</dbReference>
<dbReference type="InterPro" id="IPR058163">
    <property type="entry name" value="LysR-type_TF_proteobact-type"/>
</dbReference>
<comment type="similarity">
    <text evidence="1">Belongs to the LysR transcriptional regulatory family.</text>
</comment>
<dbReference type="InterPro" id="IPR036390">
    <property type="entry name" value="WH_DNA-bd_sf"/>
</dbReference>
<proteinExistence type="inferred from homology"/>
<dbReference type="NCBIfam" id="NF011573">
    <property type="entry name" value="PRK14997.1"/>
    <property type="match status" value="1"/>
</dbReference>
<dbReference type="FunFam" id="1.10.10.10:FF:000001">
    <property type="entry name" value="LysR family transcriptional regulator"/>
    <property type="match status" value="1"/>
</dbReference>
<dbReference type="PROSITE" id="PS50931">
    <property type="entry name" value="HTH_LYSR"/>
    <property type="match status" value="1"/>
</dbReference>
<keyword evidence="2" id="KW-0805">Transcription regulation</keyword>
<dbReference type="GO" id="GO:0006351">
    <property type="term" value="P:DNA-templated transcription"/>
    <property type="evidence" value="ECO:0007669"/>
    <property type="project" value="TreeGrafter"/>
</dbReference>
<dbReference type="Pfam" id="PF03466">
    <property type="entry name" value="LysR_substrate"/>
    <property type="match status" value="1"/>
</dbReference>
<dbReference type="Gene3D" id="3.40.190.290">
    <property type="match status" value="1"/>
</dbReference>
<dbReference type="SUPFAM" id="SSF46785">
    <property type="entry name" value="Winged helix' DNA-binding domain"/>
    <property type="match status" value="1"/>
</dbReference>
<reference evidence="7" key="1">
    <citation type="submission" date="2016-01" db="EMBL/GenBank/DDBJ databases">
        <authorList>
            <person name="Peeters Charlotte."/>
        </authorList>
    </citation>
    <scope>NUCLEOTIDE SEQUENCE [LARGE SCALE GENOMIC DNA]</scope>
</reference>
<dbReference type="Gene3D" id="1.10.10.10">
    <property type="entry name" value="Winged helix-like DNA-binding domain superfamily/Winged helix DNA-binding domain"/>
    <property type="match status" value="1"/>
</dbReference>
<name>A0A158AH23_9BURK</name>
<evidence type="ECO:0000313" key="7">
    <source>
        <dbReference type="Proteomes" id="UP000054624"/>
    </source>
</evidence>
<dbReference type="AlphaFoldDB" id="A0A158AH23"/>
<gene>
    <name evidence="6" type="ORF">AWB76_02409</name>
</gene>
<dbReference type="CDD" id="cd08473">
    <property type="entry name" value="PBP2_CrgA_like_4"/>
    <property type="match status" value="1"/>
</dbReference>
<evidence type="ECO:0000256" key="3">
    <source>
        <dbReference type="ARBA" id="ARBA00023125"/>
    </source>
</evidence>
<dbReference type="Pfam" id="PF00126">
    <property type="entry name" value="HTH_1"/>
    <property type="match status" value="1"/>
</dbReference>
<dbReference type="GO" id="GO:0043565">
    <property type="term" value="F:sequence-specific DNA binding"/>
    <property type="evidence" value="ECO:0007669"/>
    <property type="project" value="TreeGrafter"/>
</dbReference>
<organism evidence="6 7">
    <name type="scientific">Caballeronia temeraria</name>
    <dbReference type="NCBI Taxonomy" id="1777137"/>
    <lineage>
        <taxon>Bacteria</taxon>
        <taxon>Pseudomonadati</taxon>
        <taxon>Pseudomonadota</taxon>
        <taxon>Betaproteobacteria</taxon>
        <taxon>Burkholderiales</taxon>
        <taxon>Burkholderiaceae</taxon>
        <taxon>Caballeronia</taxon>
    </lineage>
</organism>
<evidence type="ECO:0000256" key="4">
    <source>
        <dbReference type="ARBA" id="ARBA00023163"/>
    </source>
</evidence>
<evidence type="ECO:0000256" key="1">
    <source>
        <dbReference type="ARBA" id="ARBA00009437"/>
    </source>
</evidence>
<accession>A0A158AH23</accession>
<dbReference type="InterPro" id="IPR005119">
    <property type="entry name" value="LysR_subst-bd"/>
</dbReference>
<keyword evidence="7" id="KW-1185">Reference proteome</keyword>